<keyword evidence="2" id="KW-1185">Reference proteome</keyword>
<dbReference type="EMBL" id="AP028947">
    <property type="protein sequence ID" value="BET24809.1"/>
    <property type="molecule type" value="Genomic_DNA"/>
</dbReference>
<accession>A0AA86M7Y9</accession>
<reference evidence="1 2" key="1">
    <citation type="submission" date="2023-10" db="EMBL/GenBank/DDBJ databases">
        <title>Complete Genome Sequence of Limnobacter thiooxidans CS-K2T, Isolated from freshwater lake sediments in Bavaria, Germany.</title>
        <authorList>
            <person name="Naruki M."/>
            <person name="Watanabe A."/>
            <person name="Warashina T."/>
            <person name="Morita T."/>
            <person name="Arakawa K."/>
        </authorList>
    </citation>
    <scope>NUCLEOTIDE SEQUENCE [LARGE SCALE GENOMIC DNA]</scope>
    <source>
        <strain evidence="1 2">CS-K2</strain>
    </source>
</reference>
<dbReference type="AlphaFoldDB" id="A0AA86M7Y9"/>
<dbReference type="KEGG" id="lto:RGQ30_03100"/>
<dbReference type="Proteomes" id="UP001329151">
    <property type="component" value="Chromosome"/>
</dbReference>
<gene>
    <name evidence="1" type="ORF">RGQ30_03100</name>
</gene>
<sequence length="77" mass="8319">MQLEKLAQQLLPSVGVRWVFGDAFHRANYHALGLIEMAHALGAFARINFVDLFTHADCAVGALGLAHVAIDAFIGDD</sequence>
<proteinExistence type="predicted"/>
<protein>
    <submittedName>
        <fullName evidence="1">Uncharacterized protein</fullName>
    </submittedName>
</protein>
<name>A0AA86M7Y9_9BURK</name>
<evidence type="ECO:0000313" key="1">
    <source>
        <dbReference type="EMBL" id="BET24809.1"/>
    </source>
</evidence>
<evidence type="ECO:0000313" key="2">
    <source>
        <dbReference type="Proteomes" id="UP001329151"/>
    </source>
</evidence>
<organism evidence="1 2">
    <name type="scientific">Limnobacter thiooxidans</name>
    <dbReference type="NCBI Taxonomy" id="131080"/>
    <lineage>
        <taxon>Bacteria</taxon>
        <taxon>Pseudomonadati</taxon>
        <taxon>Pseudomonadota</taxon>
        <taxon>Betaproteobacteria</taxon>
        <taxon>Burkholderiales</taxon>
        <taxon>Burkholderiaceae</taxon>
        <taxon>Limnobacter</taxon>
    </lineage>
</organism>